<dbReference type="EMBL" id="BARV01043223">
    <property type="protein sequence ID" value="GAI54950.1"/>
    <property type="molecule type" value="Genomic_DNA"/>
</dbReference>
<evidence type="ECO:0000256" key="1">
    <source>
        <dbReference type="SAM" id="MobiDB-lite"/>
    </source>
</evidence>
<feature type="compositionally biased region" description="Polar residues" evidence="1">
    <location>
        <begin position="68"/>
        <end position="81"/>
    </location>
</feature>
<accession>X1QVP9</accession>
<organism evidence="2">
    <name type="scientific">marine sediment metagenome</name>
    <dbReference type="NCBI Taxonomy" id="412755"/>
    <lineage>
        <taxon>unclassified sequences</taxon>
        <taxon>metagenomes</taxon>
        <taxon>ecological metagenomes</taxon>
    </lineage>
</organism>
<proteinExistence type="predicted"/>
<name>X1QVP9_9ZZZZ</name>
<feature type="region of interest" description="Disordered" evidence="1">
    <location>
        <begin position="55"/>
        <end position="81"/>
    </location>
</feature>
<feature type="non-terminal residue" evidence="2">
    <location>
        <position position="1"/>
    </location>
</feature>
<comment type="caution">
    <text evidence="2">The sequence shown here is derived from an EMBL/GenBank/DDBJ whole genome shotgun (WGS) entry which is preliminary data.</text>
</comment>
<dbReference type="InterPro" id="IPR036526">
    <property type="entry name" value="C-N_Hydrolase_sf"/>
</dbReference>
<dbReference type="Gene3D" id="3.60.110.10">
    <property type="entry name" value="Carbon-nitrogen hydrolase"/>
    <property type="match status" value="1"/>
</dbReference>
<dbReference type="SUPFAM" id="SSF56317">
    <property type="entry name" value="Carbon-nitrogen hydrolase"/>
    <property type="match status" value="1"/>
</dbReference>
<protein>
    <submittedName>
        <fullName evidence="2">Uncharacterized protein</fullName>
    </submittedName>
</protein>
<reference evidence="2" key="1">
    <citation type="journal article" date="2014" name="Front. Microbiol.">
        <title>High frequency of phylogenetically diverse reductive dehalogenase-homologous genes in deep subseafloor sedimentary metagenomes.</title>
        <authorList>
            <person name="Kawai M."/>
            <person name="Futagami T."/>
            <person name="Toyoda A."/>
            <person name="Takaki Y."/>
            <person name="Nishi S."/>
            <person name="Hori S."/>
            <person name="Arai W."/>
            <person name="Tsubouchi T."/>
            <person name="Morono Y."/>
            <person name="Uchiyama I."/>
            <person name="Ito T."/>
            <person name="Fujiyama A."/>
            <person name="Inagaki F."/>
            <person name="Takami H."/>
        </authorList>
    </citation>
    <scope>NUCLEOTIDE SEQUENCE</scope>
    <source>
        <strain evidence="2">Expedition CK06-06</strain>
    </source>
</reference>
<feature type="compositionally biased region" description="Basic and acidic residues" evidence="1">
    <location>
        <begin position="55"/>
        <end position="67"/>
    </location>
</feature>
<gene>
    <name evidence="2" type="ORF">S06H3_64619</name>
</gene>
<dbReference type="AlphaFoldDB" id="X1QVP9"/>
<sequence>NIPQDIKVSDIHIDFILETLEELSKKASKDKPDLVVFPEFAIPLTFLEEELKGEQVKEGKEEYKMQGEKSSGISATQAKNP</sequence>
<evidence type="ECO:0000313" key="2">
    <source>
        <dbReference type="EMBL" id="GAI54950.1"/>
    </source>
</evidence>